<protein>
    <submittedName>
        <fullName evidence="1">Uncharacterized protein</fullName>
    </submittedName>
</protein>
<gene>
    <name evidence="1" type="ORF">D7M11_34150</name>
</gene>
<keyword evidence="2" id="KW-1185">Reference proteome</keyword>
<accession>A0A3B0AW44</accession>
<proteinExistence type="predicted"/>
<evidence type="ECO:0000313" key="2">
    <source>
        <dbReference type="Proteomes" id="UP000282311"/>
    </source>
</evidence>
<dbReference type="SUPFAM" id="SSF75011">
    <property type="entry name" value="3-carboxy-cis,cis-mucoante lactonizing enzyme"/>
    <property type="match status" value="1"/>
</dbReference>
<dbReference type="OrthoDB" id="2488082at2"/>
<evidence type="ECO:0000313" key="1">
    <source>
        <dbReference type="EMBL" id="RKN64177.1"/>
    </source>
</evidence>
<dbReference type="EMBL" id="RBAH01000044">
    <property type="protein sequence ID" value="RKN64177.1"/>
    <property type="molecule type" value="Genomic_DNA"/>
</dbReference>
<reference evidence="1 2" key="1">
    <citation type="journal article" date="2007" name="Int. J. Syst. Evol. Microbiol.">
        <title>Paenibacillus ginsengarvi sp. nov., isolated from soil from ginseng cultivation.</title>
        <authorList>
            <person name="Yoon M.H."/>
            <person name="Ten L.N."/>
            <person name="Im W.T."/>
        </authorList>
    </citation>
    <scope>NUCLEOTIDE SEQUENCE [LARGE SCALE GENOMIC DNA]</scope>
    <source>
        <strain evidence="1 2">KCTC 13059</strain>
    </source>
</reference>
<comment type="caution">
    <text evidence="1">The sequence shown here is derived from an EMBL/GenBank/DDBJ whole genome shotgun (WGS) entry which is preliminary data.</text>
</comment>
<dbReference type="RefSeq" id="WP_120751752.1">
    <property type="nucleotide sequence ID" value="NZ_RBAH01000044.1"/>
</dbReference>
<dbReference type="SUPFAM" id="SSF63829">
    <property type="entry name" value="Calcium-dependent phosphotriesterase"/>
    <property type="match status" value="1"/>
</dbReference>
<name>A0A3B0AW44_9BACL</name>
<dbReference type="Proteomes" id="UP000282311">
    <property type="component" value="Unassembled WGS sequence"/>
</dbReference>
<dbReference type="AlphaFoldDB" id="A0A3B0AW44"/>
<sequence length="615" mass="66904">MNDQGNLSESGLCCHGTPVQADEGRTAAICTNNRGDTRLVIAARGYVVIVDPQEGTSKQVHFPANNKDYPYTSLSSRSGMFYVGAGNLLMALDPFAGRFVDCCETGHSGEAVGFSLAEDSNGTIYAASYPTCRLFGYAPSSRTLTELGRLDVQEDYPFHLAVDRDGWVYAGIGTERCVISARDPENGEVRSLVVGEDRVSGKGIVRLGSDGEVYGRLAPSSISEPQPWFRLKRGATIPVPDHEIADSDYTGTGFQTVHRRFPAPWRLMRYSLPNREAVVLNEASDCELLIPLSYESEGADLSPLAAGPDGNIYGTSNHPLHLYRYDPQADVLQDLGGRWTEKNGNICAYAIQGNLIAGAAYAGGHVFIIDTSRPFHKEPGKAGNPRLVASVPEIYRPRCALAHPDGEHVIFGGFGNYGVVGGGLYIRNLADGTERVLTPDHLIQHHSTMCIVPLPGGDLLCGTSVEAPGGGKPKDTEGRLYRLDWRTKEVVYSEAPIPGAREIALMEIDPAGLVHAFTEKQYFVYDPQARRVLRREEIADLGGLVRQGLVKSEAGRIYGVRGQAIFTIDTDTCRPVCLFKPPHKITSGLALLNDRLYFACGKQLWSMQLGTSEHT</sequence>
<organism evidence="1 2">
    <name type="scientific">Paenibacillus ginsengarvi</name>
    <dbReference type="NCBI Taxonomy" id="400777"/>
    <lineage>
        <taxon>Bacteria</taxon>
        <taxon>Bacillati</taxon>
        <taxon>Bacillota</taxon>
        <taxon>Bacilli</taxon>
        <taxon>Bacillales</taxon>
        <taxon>Paenibacillaceae</taxon>
        <taxon>Paenibacillus</taxon>
    </lineage>
</organism>